<organism evidence="5 6">
    <name type="scientific">Embleya scabrispora</name>
    <dbReference type="NCBI Taxonomy" id="159449"/>
    <lineage>
        <taxon>Bacteria</taxon>
        <taxon>Bacillati</taxon>
        <taxon>Actinomycetota</taxon>
        <taxon>Actinomycetes</taxon>
        <taxon>Kitasatosporales</taxon>
        <taxon>Streptomycetaceae</taxon>
        <taxon>Embleya</taxon>
    </lineage>
</organism>
<dbReference type="GO" id="GO:0003700">
    <property type="term" value="F:DNA-binding transcription factor activity"/>
    <property type="evidence" value="ECO:0007669"/>
    <property type="project" value="InterPro"/>
</dbReference>
<dbReference type="Pfam" id="PF00392">
    <property type="entry name" value="GntR"/>
    <property type="match status" value="1"/>
</dbReference>
<dbReference type="Proteomes" id="UP000190037">
    <property type="component" value="Unassembled WGS sequence"/>
</dbReference>
<dbReference type="InterPro" id="IPR008920">
    <property type="entry name" value="TF_FadR/GntR_C"/>
</dbReference>
<gene>
    <name evidence="5" type="ORF">B4N89_29125</name>
</gene>
<evidence type="ECO:0000313" key="6">
    <source>
        <dbReference type="Proteomes" id="UP000190037"/>
    </source>
</evidence>
<dbReference type="PROSITE" id="PS50949">
    <property type="entry name" value="HTH_GNTR"/>
    <property type="match status" value="1"/>
</dbReference>
<dbReference type="STRING" id="159449.B4N89_29125"/>
<dbReference type="PANTHER" id="PTHR43537">
    <property type="entry name" value="TRANSCRIPTIONAL REGULATOR, GNTR FAMILY"/>
    <property type="match status" value="1"/>
</dbReference>
<dbReference type="Gene3D" id="1.20.120.530">
    <property type="entry name" value="GntR ligand-binding domain-like"/>
    <property type="match status" value="1"/>
</dbReference>
<name>A0A1T3P5S6_9ACTN</name>
<accession>A0A1T3P5S6</accession>
<dbReference type="PANTHER" id="PTHR43537:SF24">
    <property type="entry name" value="GLUCONATE OPERON TRANSCRIPTIONAL REPRESSOR"/>
    <property type="match status" value="1"/>
</dbReference>
<dbReference type="eggNOG" id="COG2186">
    <property type="taxonomic scope" value="Bacteria"/>
</dbReference>
<keyword evidence="3" id="KW-0804">Transcription</keyword>
<dbReference type="SUPFAM" id="SSF46785">
    <property type="entry name" value="Winged helix' DNA-binding domain"/>
    <property type="match status" value="1"/>
</dbReference>
<dbReference type="Gene3D" id="1.10.10.10">
    <property type="entry name" value="Winged helix-like DNA-binding domain superfamily/Winged helix DNA-binding domain"/>
    <property type="match status" value="1"/>
</dbReference>
<feature type="domain" description="HTH gntR-type" evidence="4">
    <location>
        <begin position="19"/>
        <end position="89"/>
    </location>
</feature>
<dbReference type="SMART" id="SM00895">
    <property type="entry name" value="FCD"/>
    <property type="match status" value="1"/>
</dbReference>
<dbReference type="AlphaFoldDB" id="A0A1T3P5S6"/>
<dbReference type="GO" id="GO:0003677">
    <property type="term" value="F:DNA binding"/>
    <property type="evidence" value="ECO:0007669"/>
    <property type="project" value="UniProtKB-KW"/>
</dbReference>
<dbReference type="SUPFAM" id="SSF48008">
    <property type="entry name" value="GntR ligand-binding domain-like"/>
    <property type="match status" value="1"/>
</dbReference>
<comment type="caution">
    <text evidence="5">The sequence shown here is derived from an EMBL/GenBank/DDBJ whole genome shotgun (WGS) entry which is preliminary data.</text>
</comment>
<keyword evidence="6" id="KW-1185">Reference proteome</keyword>
<dbReference type="PRINTS" id="PR00035">
    <property type="entry name" value="HTHGNTR"/>
</dbReference>
<dbReference type="InterPro" id="IPR036390">
    <property type="entry name" value="WH_DNA-bd_sf"/>
</dbReference>
<dbReference type="SMART" id="SM00345">
    <property type="entry name" value="HTH_GNTR"/>
    <property type="match status" value="1"/>
</dbReference>
<dbReference type="InterPro" id="IPR011711">
    <property type="entry name" value="GntR_C"/>
</dbReference>
<reference evidence="5 6" key="1">
    <citation type="submission" date="2017-03" db="EMBL/GenBank/DDBJ databases">
        <title>Draft genome sequence of Streptomyces scabrisporus NF3, endophyte isolated from Amphipterygium adstringens.</title>
        <authorList>
            <person name="Vazquez M."/>
            <person name="Ceapa C.D."/>
            <person name="Rodriguez Luna D."/>
            <person name="Sanchez Esquivel S."/>
        </authorList>
    </citation>
    <scope>NUCLEOTIDE SEQUENCE [LARGE SCALE GENOMIC DNA]</scope>
    <source>
        <strain evidence="5 6">NF3</strain>
    </source>
</reference>
<proteinExistence type="predicted"/>
<dbReference type="RefSeq" id="WP_078978745.1">
    <property type="nucleotide sequence ID" value="NZ_MWQN01000001.1"/>
</dbReference>
<dbReference type="Pfam" id="PF07729">
    <property type="entry name" value="FCD"/>
    <property type="match status" value="1"/>
</dbReference>
<keyword evidence="1" id="KW-0805">Transcription regulation</keyword>
<evidence type="ECO:0000259" key="4">
    <source>
        <dbReference type="PROSITE" id="PS50949"/>
    </source>
</evidence>
<dbReference type="InterPro" id="IPR036388">
    <property type="entry name" value="WH-like_DNA-bd_sf"/>
</dbReference>
<protein>
    <recommendedName>
        <fullName evidence="4">HTH gntR-type domain-containing protein</fullName>
    </recommendedName>
</protein>
<dbReference type="EMBL" id="MWQN01000001">
    <property type="protein sequence ID" value="OPC84448.1"/>
    <property type="molecule type" value="Genomic_DNA"/>
</dbReference>
<evidence type="ECO:0000313" key="5">
    <source>
        <dbReference type="EMBL" id="OPC84448.1"/>
    </source>
</evidence>
<keyword evidence="2" id="KW-0238">DNA-binding</keyword>
<dbReference type="InterPro" id="IPR000524">
    <property type="entry name" value="Tscrpt_reg_HTH_GntR"/>
</dbReference>
<evidence type="ECO:0000256" key="1">
    <source>
        <dbReference type="ARBA" id="ARBA00023015"/>
    </source>
</evidence>
<evidence type="ECO:0000256" key="2">
    <source>
        <dbReference type="ARBA" id="ARBA00023125"/>
    </source>
</evidence>
<dbReference type="OrthoDB" id="3172099at2"/>
<sequence>MNPAAQPVRAGTERSLHNAGIADELARRLRRRILDGPLRDGDMLPKQDDLIAEFGVGRTTLRQAFRILETEGLITVKRGNTGGAVVHVPQPADAAHMFGMVMHARQVRLDDLAQALRRLEPVCAALCAARPDRATEVVPWLREVHTRMERALADGPAFIRAARDFHEALVLLCGNETMKILLGAVEVLWAQQEQEWARDALADTGERVRRAGLREHEHLIALIEAGDETEVYRESVRHLEAAQDYPLKSHSATPITSP</sequence>
<evidence type="ECO:0000256" key="3">
    <source>
        <dbReference type="ARBA" id="ARBA00023163"/>
    </source>
</evidence>